<evidence type="ECO:0000259" key="6">
    <source>
        <dbReference type="Pfam" id="PF01266"/>
    </source>
</evidence>
<dbReference type="PANTHER" id="PTHR10961">
    <property type="entry name" value="PEROXISOMAL SARCOSINE OXIDASE"/>
    <property type="match status" value="1"/>
</dbReference>
<dbReference type="HOGENOM" id="CLU_007884_0_2_1"/>
<evidence type="ECO:0000256" key="1">
    <source>
        <dbReference type="ARBA" id="ARBA00001974"/>
    </source>
</evidence>
<protein>
    <recommendedName>
        <fullName evidence="6">FAD dependent oxidoreductase domain-containing protein</fullName>
    </recommendedName>
</protein>
<evidence type="ECO:0000313" key="8">
    <source>
        <dbReference type="Proteomes" id="UP000054342"/>
    </source>
</evidence>
<evidence type="ECO:0000256" key="3">
    <source>
        <dbReference type="ARBA" id="ARBA00022630"/>
    </source>
</evidence>
<sequence length="435" mass="48325">MDASVLIIGSGTFGISTAYHLAKRGYTFITCIDKHPCPSLDSAAFDLNKIIRTEYDEPLYAELAIEALEAWRDPMWKDIFHETGWIVTTCGEPAAAQHLRRSYENLKRQGHADSIDFVGGKDQITRYVPQITAARGLDNWKGLWNRQAGWAHAKNALAKLGSEAEQLGVRFISGAGGTMTGLVRESNRITGVKVKSGAVLTASRYILATGAASPAILPELSPQLWSKCWTLAHIQLTKEEVEQFKGMPVVDNHELGFFFEPDPDSGWIKICNAFPGYQWRKGEYAHDGKVEKYSVPRYASDHPEDGIPEEAVQAINRFIDAVVPQFSGRPLLGARICWCTDTPDQHWLIGPHPNYPGGELLLATGDSGHGFKFLPTIGKYIADAFEGRETGLRKEWQWSERKWHRDPTRPGDVVKDLGDVGIDSDGSKLYNACHC</sequence>
<organism evidence="7 8">
    <name type="scientific">Exophiala xenobiotica</name>
    <dbReference type="NCBI Taxonomy" id="348802"/>
    <lineage>
        <taxon>Eukaryota</taxon>
        <taxon>Fungi</taxon>
        <taxon>Dikarya</taxon>
        <taxon>Ascomycota</taxon>
        <taxon>Pezizomycotina</taxon>
        <taxon>Eurotiomycetes</taxon>
        <taxon>Chaetothyriomycetidae</taxon>
        <taxon>Chaetothyriales</taxon>
        <taxon>Herpotrichiellaceae</taxon>
        <taxon>Exophiala</taxon>
    </lineage>
</organism>
<dbReference type="InterPro" id="IPR045170">
    <property type="entry name" value="MTOX"/>
</dbReference>
<dbReference type="Pfam" id="PF01266">
    <property type="entry name" value="DAO"/>
    <property type="match status" value="1"/>
</dbReference>
<dbReference type="RefSeq" id="XP_013316373.1">
    <property type="nucleotide sequence ID" value="XM_013460919.1"/>
</dbReference>
<dbReference type="GO" id="GO:0050660">
    <property type="term" value="F:flavin adenine dinucleotide binding"/>
    <property type="evidence" value="ECO:0007669"/>
    <property type="project" value="InterPro"/>
</dbReference>
<dbReference type="AlphaFoldDB" id="A0A0D2F712"/>
<evidence type="ECO:0000256" key="5">
    <source>
        <dbReference type="ARBA" id="ARBA00023002"/>
    </source>
</evidence>
<dbReference type="InterPro" id="IPR006076">
    <property type="entry name" value="FAD-dep_OxRdtase"/>
</dbReference>
<keyword evidence="5" id="KW-0560">Oxidoreductase</keyword>
<reference evidence="7 8" key="1">
    <citation type="submission" date="2015-01" db="EMBL/GenBank/DDBJ databases">
        <title>The Genome Sequence of Exophiala xenobiotica CBS118157.</title>
        <authorList>
            <consortium name="The Broad Institute Genomics Platform"/>
            <person name="Cuomo C."/>
            <person name="de Hoog S."/>
            <person name="Gorbushina A."/>
            <person name="Stielow B."/>
            <person name="Teixiera M."/>
            <person name="Abouelleil A."/>
            <person name="Chapman S.B."/>
            <person name="Priest M."/>
            <person name="Young S.K."/>
            <person name="Wortman J."/>
            <person name="Nusbaum C."/>
            <person name="Birren B."/>
        </authorList>
    </citation>
    <scope>NUCLEOTIDE SEQUENCE [LARGE SCALE GENOMIC DNA]</scope>
    <source>
        <strain evidence="7 8">CBS 118157</strain>
    </source>
</reference>
<evidence type="ECO:0000256" key="2">
    <source>
        <dbReference type="ARBA" id="ARBA00010989"/>
    </source>
</evidence>
<keyword evidence="8" id="KW-1185">Reference proteome</keyword>
<keyword evidence="4" id="KW-0274">FAD</keyword>
<dbReference type="Gene3D" id="3.50.50.60">
    <property type="entry name" value="FAD/NAD(P)-binding domain"/>
    <property type="match status" value="1"/>
</dbReference>
<proteinExistence type="inferred from homology"/>
<dbReference type="Proteomes" id="UP000054342">
    <property type="component" value="Unassembled WGS sequence"/>
</dbReference>
<dbReference type="GO" id="GO:0008115">
    <property type="term" value="F:sarcosine oxidase activity"/>
    <property type="evidence" value="ECO:0007669"/>
    <property type="project" value="TreeGrafter"/>
</dbReference>
<dbReference type="PANTHER" id="PTHR10961:SF26">
    <property type="entry name" value="L-SACCHAROPINE OXIDASE"/>
    <property type="match status" value="1"/>
</dbReference>
<dbReference type="OrthoDB" id="2219495at2759"/>
<evidence type="ECO:0000256" key="4">
    <source>
        <dbReference type="ARBA" id="ARBA00022827"/>
    </source>
</evidence>
<dbReference type="STRING" id="348802.A0A0D2F712"/>
<dbReference type="Gene3D" id="3.30.9.10">
    <property type="entry name" value="D-Amino Acid Oxidase, subunit A, domain 2"/>
    <property type="match status" value="1"/>
</dbReference>
<comment type="cofactor">
    <cofactor evidence="1">
        <name>FAD</name>
        <dbReference type="ChEBI" id="CHEBI:57692"/>
    </cofactor>
</comment>
<keyword evidence="3" id="KW-0285">Flavoprotein</keyword>
<dbReference type="InterPro" id="IPR036188">
    <property type="entry name" value="FAD/NAD-bd_sf"/>
</dbReference>
<dbReference type="EMBL" id="KN847319">
    <property type="protein sequence ID" value="KIW55789.1"/>
    <property type="molecule type" value="Genomic_DNA"/>
</dbReference>
<feature type="domain" description="FAD dependent oxidoreductase" evidence="6">
    <location>
        <begin position="5"/>
        <end position="383"/>
    </location>
</feature>
<evidence type="ECO:0000313" key="7">
    <source>
        <dbReference type="EMBL" id="KIW55789.1"/>
    </source>
</evidence>
<gene>
    <name evidence="7" type="ORF">PV05_04514</name>
</gene>
<name>A0A0D2F712_9EURO</name>
<dbReference type="GeneID" id="25326422"/>
<dbReference type="GO" id="GO:0051698">
    <property type="term" value="F:saccharopine oxidase activity"/>
    <property type="evidence" value="ECO:0007669"/>
    <property type="project" value="TreeGrafter"/>
</dbReference>
<comment type="similarity">
    <text evidence="2">Belongs to the MSOX/MTOX family.</text>
</comment>
<dbReference type="SUPFAM" id="SSF51905">
    <property type="entry name" value="FAD/NAD(P)-binding domain"/>
    <property type="match status" value="1"/>
</dbReference>
<accession>A0A0D2F712</accession>